<sequence>PLKIFSSSYRLKHEITKPSVYRVVLFRDMHLMDAKEYKEGPEKDEPEVVSLPDWAALLRKLAHILLLFMELLTLTDT</sequence>
<evidence type="ECO:0000313" key="1">
    <source>
        <dbReference type="EMBL" id="KAL3266008.1"/>
    </source>
</evidence>
<comment type="caution">
    <text evidence="1">The sequence shown here is derived from an EMBL/GenBank/DDBJ whole genome shotgun (WGS) entry which is preliminary data.</text>
</comment>
<dbReference type="EMBL" id="JABFTP020000001">
    <property type="protein sequence ID" value="KAL3266008.1"/>
    <property type="molecule type" value="Genomic_DNA"/>
</dbReference>
<reference evidence="1 2" key="1">
    <citation type="journal article" date="2021" name="BMC Biol.">
        <title>Horizontally acquired antibacterial genes associated with adaptive radiation of ladybird beetles.</title>
        <authorList>
            <person name="Li H.S."/>
            <person name="Tang X.F."/>
            <person name="Huang Y.H."/>
            <person name="Xu Z.Y."/>
            <person name="Chen M.L."/>
            <person name="Du X.Y."/>
            <person name="Qiu B.Y."/>
            <person name="Chen P.T."/>
            <person name="Zhang W."/>
            <person name="Slipinski A."/>
            <person name="Escalona H.E."/>
            <person name="Waterhouse R.M."/>
            <person name="Zwick A."/>
            <person name="Pang H."/>
        </authorList>
    </citation>
    <scope>NUCLEOTIDE SEQUENCE [LARGE SCALE GENOMIC DNA]</scope>
    <source>
        <strain evidence="1">SYSU2018</strain>
    </source>
</reference>
<name>A0ABD2MI21_9CUCU</name>
<dbReference type="Proteomes" id="UP001516400">
    <property type="component" value="Unassembled WGS sequence"/>
</dbReference>
<protein>
    <submittedName>
        <fullName evidence="1">Uncharacterized protein</fullName>
    </submittedName>
</protein>
<evidence type="ECO:0000313" key="2">
    <source>
        <dbReference type="Proteomes" id="UP001516400"/>
    </source>
</evidence>
<accession>A0ABD2MI21</accession>
<proteinExistence type="predicted"/>
<feature type="non-terminal residue" evidence="1">
    <location>
        <position position="1"/>
    </location>
</feature>
<dbReference type="AlphaFoldDB" id="A0ABD2MI21"/>
<gene>
    <name evidence="1" type="ORF">HHI36_010197</name>
</gene>
<organism evidence="1 2">
    <name type="scientific">Cryptolaemus montrouzieri</name>
    <dbReference type="NCBI Taxonomy" id="559131"/>
    <lineage>
        <taxon>Eukaryota</taxon>
        <taxon>Metazoa</taxon>
        <taxon>Ecdysozoa</taxon>
        <taxon>Arthropoda</taxon>
        <taxon>Hexapoda</taxon>
        <taxon>Insecta</taxon>
        <taxon>Pterygota</taxon>
        <taxon>Neoptera</taxon>
        <taxon>Endopterygota</taxon>
        <taxon>Coleoptera</taxon>
        <taxon>Polyphaga</taxon>
        <taxon>Cucujiformia</taxon>
        <taxon>Coccinelloidea</taxon>
        <taxon>Coccinellidae</taxon>
        <taxon>Scymninae</taxon>
        <taxon>Scymnini</taxon>
        <taxon>Cryptolaemus</taxon>
    </lineage>
</organism>
<keyword evidence="2" id="KW-1185">Reference proteome</keyword>